<dbReference type="SUPFAM" id="SSF51294">
    <property type="entry name" value="Hedgehog/intein (Hint) domain"/>
    <property type="match status" value="1"/>
</dbReference>
<proteinExistence type="predicted"/>
<organism evidence="2 3">
    <name type="scientific">Thioclava dalianensis</name>
    <dbReference type="NCBI Taxonomy" id="1185766"/>
    <lineage>
        <taxon>Bacteria</taxon>
        <taxon>Pseudomonadati</taxon>
        <taxon>Pseudomonadota</taxon>
        <taxon>Alphaproteobacteria</taxon>
        <taxon>Rhodobacterales</taxon>
        <taxon>Paracoccaceae</taxon>
        <taxon>Thioclava</taxon>
    </lineage>
</organism>
<dbReference type="OrthoDB" id="6305173at2"/>
<dbReference type="EMBL" id="JHEH01000018">
    <property type="protein sequence ID" value="KEP69065.1"/>
    <property type="molecule type" value="Genomic_DNA"/>
</dbReference>
<name>A0A074TFZ2_9RHOB</name>
<dbReference type="RefSeq" id="WP_051693560.1">
    <property type="nucleotide sequence ID" value="NZ_FOVB01000001.1"/>
</dbReference>
<dbReference type="Proteomes" id="UP000027725">
    <property type="component" value="Unassembled WGS sequence"/>
</dbReference>
<protein>
    <submittedName>
        <fullName evidence="2">Type I secretion protein</fullName>
    </submittedName>
</protein>
<sequence>MAELSRSLDDTFAYNGSLIDLTGTLLLSSFTPQSSGELTVDDTDNEKDWDFGEAATWNGDNATYLGEGTATSGVSLDLGILGSINVGLSSPVDVVAWQAGGSTYVNYPNGDQASLLDGLVSQIENNALFQSLGLTTVLNILGVTDLTQYVEDNALLTFDIDQGNSFDLPVCFTRGTLIDTVFGPVPVEELEVGDMVITQDDGPRPIRWIGRRRVQGKGNFAPVRIASGTLGNSRDLMVSQQHRILLSDWRASLLFGEDEVLAAAKHLINDTTIRLMPCEEVEYFHLLFDQHQILTSDNCLTESFHPGDIALGALAEDAKSEVLDLFPDLGSFGWQSYGQSARMILREYQTLAMREGH</sequence>
<dbReference type="STRING" id="1185766.SAMN05216224_101542"/>
<comment type="caution">
    <text evidence="2">The sequence shown here is derived from an EMBL/GenBank/DDBJ whole genome shotgun (WGS) entry which is preliminary data.</text>
</comment>
<dbReference type="Gene3D" id="2.170.16.10">
    <property type="entry name" value="Hedgehog/Intein (Hint) domain"/>
    <property type="match status" value="1"/>
</dbReference>
<dbReference type="Pfam" id="PF13403">
    <property type="entry name" value="Hint_2"/>
    <property type="match status" value="1"/>
</dbReference>
<evidence type="ECO:0000313" key="2">
    <source>
        <dbReference type="EMBL" id="KEP69065.1"/>
    </source>
</evidence>
<gene>
    <name evidence="2" type="ORF">DL1_05595</name>
</gene>
<accession>A0A074TFZ2</accession>
<feature type="domain" description="Hedgehog/Intein (Hint)" evidence="1">
    <location>
        <begin position="170"/>
        <end position="308"/>
    </location>
</feature>
<reference evidence="2 3" key="1">
    <citation type="submission" date="2014-03" db="EMBL/GenBank/DDBJ databases">
        <title>The draft genome sequence of Thioclava dalianensis DLFJ1-1.</title>
        <authorList>
            <person name="Lai Q."/>
            <person name="Shao Z."/>
        </authorList>
    </citation>
    <scope>NUCLEOTIDE SEQUENCE [LARGE SCALE GENOMIC DNA]</scope>
    <source>
        <strain evidence="2 3">DLFJ1-1</strain>
    </source>
</reference>
<dbReference type="InterPro" id="IPR028992">
    <property type="entry name" value="Hedgehog/Intein_dom"/>
</dbReference>
<dbReference type="eggNOG" id="COG2931">
    <property type="taxonomic scope" value="Bacteria"/>
</dbReference>
<dbReference type="AlphaFoldDB" id="A0A074TFZ2"/>
<evidence type="ECO:0000259" key="1">
    <source>
        <dbReference type="Pfam" id="PF13403"/>
    </source>
</evidence>
<dbReference type="InterPro" id="IPR036844">
    <property type="entry name" value="Hint_dom_sf"/>
</dbReference>
<evidence type="ECO:0000313" key="3">
    <source>
        <dbReference type="Proteomes" id="UP000027725"/>
    </source>
</evidence>
<keyword evidence="3" id="KW-1185">Reference proteome</keyword>